<keyword evidence="7 8" id="KW-0482">Metalloprotease</keyword>
<evidence type="ECO:0000256" key="6">
    <source>
        <dbReference type="ARBA" id="ARBA00022833"/>
    </source>
</evidence>
<protein>
    <recommendedName>
        <fullName evidence="8">Aminopeptidase</fullName>
        <ecNumber evidence="8">3.4.11.-</ecNumber>
    </recommendedName>
</protein>
<dbReference type="Pfam" id="PF01433">
    <property type="entry name" value="Peptidase_M1"/>
    <property type="match status" value="1"/>
</dbReference>
<dbReference type="InterPro" id="IPR042097">
    <property type="entry name" value="Aminopeptidase_N-like_N_sf"/>
</dbReference>
<organism evidence="12 13">
    <name type="scientific">Malassezia furfur</name>
    <name type="common">Pityriasis versicolor infection agent</name>
    <name type="synonym">Pityrosporum furfur</name>
    <dbReference type="NCBI Taxonomy" id="55194"/>
    <lineage>
        <taxon>Eukaryota</taxon>
        <taxon>Fungi</taxon>
        <taxon>Dikarya</taxon>
        <taxon>Basidiomycota</taxon>
        <taxon>Ustilaginomycotina</taxon>
        <taxon>Malasseziomycetes</taxon>
        <taxon>Malasseziales</taxon>
        <taxon>Malasseziaceae</taxon>
        <taxon>Malassezia</taxon>
    </lineage>
</organism>
<dbReference type="InterPro" id="IPR045357">
    <property type="entry name" value="Aminopeptidase_N-like_N"/>
</dbReference>
<sequence length="941" mass="105092">MVVPSDVSLSGVATWVLLTTTTFWQYFFGALGPRPYATDVASTTQSFRLPATLHPTHYDLTIFSDLERLKFQGTVNVSLDVVHSTRHVEFNAGANLDLSQACVYWEGAQHCAAPVVDTRQERARISIDTKLPKGAQVYMAIGFRGDIDDSMKGYYRSTWEHNGHKANYAFTQFAPISARRAFPSWDEPDLKATYQMRVIHRRTTTALANMPVLRERPLDRQGVREALGVDTLRFAEVRLGHAAWVETEFEVTPKMSTYLVVWADGEFRHLSGSYTSPLTDRVVPLRVYATPEYIHQAAYALEVKEKILPVYERLFSIAYPLPKLDTLVVADFDANAMENWGLITGRTAGFLYDAKSGLAGKKSTASLASHEVAHMWFGDIATMAWWDGLWLNEAFATFMGEVIIMGRVFPEWNSASGFVAGHLRGAMELDAKRSSHPIEMPMEGDSLENAIYQVFDEISYSKGASVLRMLSQMLGEETFLDGVSRYLQKHLYGNTVTRDLWDGISEASSRDVDAIMSAWVQQPGFPVLTVRETDEGLYVRQNRFLSTDDVRPDEDEALWHVPLALRTFTAHNTTTHYDLMLSGERETFVPLSRATHSTWKLNADALGVYRVSYTAEHLRRLSEAAAQPHTPLSHEDRAGLLGDAWELAQATYNRTSSALSLSMALRGQQSALINQVLAANVAKLASVWWEQPDAVRGAIDAFALGLFGPAARALSFDVDDGDSIDTRNMRVTALRMAAAAGDSWALREIDTRFAALRDADDDRHIHPDLFGIVLSEAVRRGGASAYDVALRIYEHPATPDHKEAAMAALSNVREKRLVQRTLDLVFSPRVKTQDLGSFFRALSENPASRRPFWVRFQAEFANVSQRLGGSFSLAKLIRASASSFTSEEDAKDIERFFATQDTAVFSMSLAQTLDSVRARAQWVARDAKDVANWLTDHGYLV</sequence>
<keyword evidence="4 8" id="KW-0479">Metal-binding</keyword>
<keyword evidence="6 8" id="KW-0862">Zinc</keyword>
<dbReference type="InterPro" id="IPR001930">
    <property type="entry name" value="Peptidase_M1"/>
</dbReference>
<evidence type="ECO:0000256" key="3">
    <source>
        <dbReference type="ARBA" id="ARBA00022670"/>
    </source>
</evidence>
<dbReference type="GO" id="GO:0004177">
    <property type="term" value="F:aminopeptidase activity"/>
    <property type="evidence" value="ECO:0007669"/>
    <property type="project" value="UniProtKB-KW"/>
</dbReference>
<feature type="domain" description="ERAP1-like C-terminal" evidence="10">
    <location>
        <begin position="599"/>
        <end position="918"/>
    </location>
</feature>
<gene>
    <name evidence="12" type="primary">APE2_2</name>
    <name evidence="12" type="ORF">GLX27_001629</name>
</gene>
<keyword evidence="2 8" id="KW-0031">Aminopeptidase</keyword>
<evidence type="ECO:0000259" key="9">
    <source>
        <dbReference type="Pfam" id="PF01433"/>
    </source>
</evidence>
<dbReference type="PANTHER" id="PTHR11533">
    <property type="entry name" value="PROTEASE M1 ZINC METALLOPROTEASE"/>
    <property type="match status" value="1"/>
</dbReference>
<dbReference type="Proteomes" id="UP000818624">
    <property type="component" value="Chromosome 1"/>
</dbReference>
<dbReference type="PANTHER" id="PTHR11533:SF174">
    <property type="entry name" value="PUROMYCIN-SENSITIVE AMINOPEPTIDASE-RELATED"/>
    <property type="match status" value="1"/>
</dbReference>
<dbReference type="InterPro" id="IPR027268">
    <property type="entry name" value="Peptidase_M4/M1_CTD_sf"/>
</dbReference>
<evidence type="ECO:0000313" key="12">
    <source>
        <dbReference type="EMBL" id="WFD46985.1"/>
    </source>
</evidence>
<dbReference type="SUPFAM" id="SSF63737">
    <property type="entry name" value="Leukotriene A4 hydrolase N-terminal domain"/>
    <property type="match status" value="1"/>
</dbReference>
<evidence type="ECO:0000259" key="11">
    <source>
        <dbReference type="Pfam" id="PF17900"/>
    </source>
</evidence>
<dbReference type="Gene3D" id="2.60.40.1730">
    <property type="entry name" value="tricorn interacting facor f3 domain"/>
    <property type="match status" value="1"/>
</dbReference>
<dbReference type="Pfam" id="PF11838">
    <property type="entry name" value="ERAP1_C"/>
    <property type="match status" value="1"/>
</dbReference>
<comment type="cofactor">
    <cofactor evidence="8">
        <name>Zn(2+)</name>
        <dbReference type="ChEBI" id="CHEBI:29105"/>
    </cofactor>
    <text evidence="8">Binds 1 zinc ion per subunit.</text>
</comment>
<evidence type="ECO:0000313" key="13">
    <source>
        <dbReference type="Proteomes" id="UP000818624"/>
    </source>
</evidence>
<feature type="domain" description="Peptidase M1 membrane alanine aminopeptidase" evidence="9">
    <location>
        <begin position="299"/>
        <end position="519"/>
    </location>
</feature>
<evidence type="ECO:0000256" key="1">
    <source>
        <dbReference type="ARBA" id="ARBA00010136"/>
    </source>
</evidence>
<keyword evidence="3 8" id="KW-0645">Protease</keyword>
<keyword evidence="5 8" id="KW-0378">Hydrolase</keyword>
<dbReference type="InterPro" id="IPR024571">
    <property type="entry name" value="ERAP1-like_C_dom"/>
</dbReference>
<dbReference type="Pfam" id="PF17900">
    <property type="entry name" value="Peptidase_M1_N"/>
    <property type="match status" value="1"/>
</dbReference>
<comment type="similarity">
    <text evidence="1 8">Belongs to the peptidase M1 family.</text>
</comment>
<accession>A0ABY8ERD4</accession>
<dbReference type="EC" id="3.4.11.-" evidence="8"/>
<dbReference type="CDD" id="cd09601">
    <property type="entry name" value="M1_APN-Q_like"/>
    <property type="match status" value="1"/>
</dbReference>
<dbReference type="InterPro" id="IPR014782">
    <property type="entry name" value="Peptidase_M1_dom"/>
</dbReference>
<dbReference type="InterPro" id="IPR050344">
    <property type="entry name" value="Peptidase_M1_aminopeptidases"/>
</dbReference>
<evidence type="ECO:0000256" key="8">
    <source>
        <dbReference type="RuleBase" id="RU364040"/>
    </source>
</evidence>
<evidence type="ECO:0000256" key="2">
    <source>
        <dbReference type="ARBA" id="ARBA00022438"/>
    </source>
</evidence>
<name>A0ABY8ERD4_MALFU</name>
<evidence type="ECO:0000259" key="10">
    <source>
        <dbReference type="Pfam" id="PF11838"/>
    </source>
</evidence>
<evidence type="ECO:0000256" key="5">
    <source>
        <dbReference type="ARBA" id="ARBA00022801"/>
    </source>
</evidence>
<reference evidence="12 13" key="1">
    <citation type="journal article" date="2020" name="Elife">
        <title>Loss of centromere function drives karyotype evolution in closely related Malassezia species.</title>
        <authorList>
            <person name="Sankaranarayanan S.R."/>
            <person name="Ianiri G."/>
            <person name="Coelho M.A."/>
            <person name="Reza M.H."/>
            <person name="Thimmappa B.C."/>
            <person name="Ganguly P."/>
            <person name="Vadnala R.N."/>
            <person name="Sun S."/>
            <person name="Siddharthan R."/>
            <person name="Tellgren-Roth C."/>
            <person name="Dawson T.L."/>
            <person name="Heitman J."/>
            <person name="Sanyal K."/>
        </authorList>
    </citation>
    <scope>NUCLEOTIDE SEQUENCE [LARGE SCALE GENOMIC DNA]</scope>
    <source>
        <strain evidence="12">CBS14141</strain>
    </source>
</reference>
<dbReference type="SUPFAM" id="SSF55486">
    <property type="entry name" value="Metalloproteases ('zincins'), catalytic domain"/>
    <property type="match status" value="1"/>
</dbReference>
<dbReference type="PRINTS" id="PR00756">
    <property type="entry name" value="ALADIPTASE"/>
</dbReference>
<dbReference type="InterPro" id="IPR034016">
    <property type="entry name" value="M1_APN-typ"/>
</dbReference>
<dbReference type="Gene3D" id="1.25.50.20">
    <property type="match status" value="1"/>
</dbReference>
<proteinExistence type="inferred from homology"/>
<dbReference type="Gene3D" id="2.60.40.1910">
    <property type="match status" value="1"/>
</dbReference>
<evidence type="ECO:0000256" key="4">
    <source>
        <dbReference type="ARBA" id="ARBA00022723"/>
    </source>
</evidence>
<keyword evidence="13" id="KW-1185">Reference proteome</keyword>
<dbReference type="Gene3D" id="1.10.390.10">
    <property type="entry name" value="Neutral Protease Domain 2"/>
    <property type="match status" value="1"/>
</dbReference>
<dbReference type="EMBL" id="CP046234">
    <property type="protein sequence ID" value="WFD46985.1"/>
    <property type="molecule type" value="Genomic_DNA"/>
</dbReference>
<evidence type="ECO:0000256" key="7">
    <source>
        <dbReference type="ARBA" id="ARBA00023049"/>
    </source>
</evidence>
<feature type="domain" description="Aminopeptidase N-like N-terminal" evidence="11">
    <location>
        <begin position="54"/>
        <end position="219"/>
    </location>
</feature>